<comment type="similarity">
    <text evidence="5">Belongs to the SAT4 family.</text>
</comment>
<feature type="domain" description="Rhodopsin" evidence="7">
    <location>
        <begin position="26"/>
        <end position="262"/>
    </location>
</feature>
<dbReference type="PANTHER" id="PTHR33048:SF47">
    <property type="entry name" value="INTEGRAL MEMBRANE PROTEIN-RELATED"/>
    <property type="match status" value="1"/>
</dbReference>
<sequence>MSTNNIPPVAAMTVPVFTLAVLSVAARTYSRRLIRQSRNASDFTIIAGLVFTAALTGMVLWSPRLGLGQHITEVPLKQIEGLLISLYVGCVLYAIAIVVIKISILLLYRSLFPTPGIQLATKIIAAISVAWGFETALVGVLSCRPVNAFWDIEIKEKKCINTTTFFIVNSAVHVVIDIAILTLPIRQVWPLKMSVQKKVVVSFMFLLGGFICVIGIIRLFFLATLKMDDVTYSLVDTYVWSSVETSVGVICACLPTLRPLFMKLFPKSGLETRIGTVPNLYATDRHRPRDPHDVENFERIPEYQLRNFSPGGNSNSSHAAIIVTREVEQEHQVGKLSMESTEEIFGYKR</sequence>
<evidence type="ECO:0000256" key="4">
    <source>
        <dbReference type="ARBA" id="ARBA00023136"/>
    </source>
</evidence>
<proteinExistence type="inferred from homology"/>
<feature type="transmembrane region" description="Helical" evidence="6">
    <location>
        <begin position="82"/>
        <end position="107"/>
    </location>
</feature>
<dbReference type="InterPro" id="IPR052337">
    <property type="entry name" value="SAT4-like"/>
</dbReference>
<dbReference type="OrthoDB" id="10017208at2759"/>
<dbReference type="STRING" id="1745343.A0A2J6PHB8"/>
<protein>
    <recommendedName>
        <fullName evidence="7">Rhodopsin domain-containing protein</fullName>
    </recommendedName>
</protein>
<dbReference type="AlphaFoldDB" id="A0A2J6PHB8"/>
<dbReference type="InterPro" id="IPR049326">
    <property type="entry name" value="Rhodopsin_dom_fungi"/>
</dbReference>
<evidence type="ECO:0000259" key="7">
    <source>
        <dbReference type="Pfam" id="PF20684"/>
    </source>
</evidence>
<keyword evidence="4 6" id="KW-0472">Membrane</keyword>
<organism evidence="8 9">
    <name type="scientific">Hyaloscypha hepaticicola</name>
    <dbReference type="NCBI Taxonomy" id="2082293"/>
    <lineage>
        <taxon>Eukaryota</taxon>
        <taxon>Fungi</taxon>
        <taxon>Dikarya</taxon>
        <taxon>Ascomycota</taxon>
        <taxon>Pezizomycotina</taxon>
        <taxon>Leotiomycetes</taxon>
        <taxon>Helotiales</taxon>
        <taxon>Hyaloscyphaceae</taxon>
        <taxon>Hyaloscypha</taxon>
    </lineage>
</organism>
<evidence type="ECO:0000256" key="6">
    <source>
        <dbReference type="SAM" id="Phobius"/>
    </source>
</evidence>
<evidence type="ECO:0000256" key="3">
    <source>
        <dbReference type="ARBA" id="ARBA00022989"/>
    </source>
</evidence>
<name>A0A2J6PHB8_9HELO</name>
<feature type="transmembrane region" description="Helical" evidence="6">
    <location>
        <begin position="41"/>
        <end position="62"/>
    </location>
</feature>
<keyword evidence="3 6" id="KW-1133">Transmembrane helix</keyword>
<evidence type="ECO:0000313" key="8">
    <source>
        <dbReference type="EMBL" id="PMD13420.1"/>
    </source>
</evidence>
<accession>A0A2J6PHB8</accession>
<evidence type="ECO:0000256" key="1">
    <source>
        <dbReference type="ARBA" id="ARBA00004141"/>
    </source>
</evidence>
<reference evidence="8 9" key="1">
    <citation type="submission" date="2016-05" db="EMBL/GenBank/DDBJ databases">
        <title>A degradative enzymes factory behind the ericoid mycorrhizal symbiosis.</title>
        <authorList>
            <consortium name="DOE Joint Genome Institute"/>
            <person name="Martino E."/>
            <person name="Morin E."/>
            <person name="Grelet G."/>
            <person name="Kuo A."/>
            <person name="Kohler A."/>
            <person name="Daghino S."/>
            <person name="Barry K."/>
            <person name="Choi C."/>
            <person name="Cichocki N."/>
            <person name="Clum A."/>
            <person name="Copeland A."/>
            <person name="Hainaut M."/>
            <person name="Haridas S."/>
            <person name="Labutti K."/>
            <person name="Lindquist E."/>
            <person name="Lipzen A."/>
            <person name="Khouja H.-R."/>
            <person name="Murat C."/>
            <person name="Ohm R."/>
            <person name="Olson A."/>
            <person name="Spatafora J."/>
            <person name="Veneault-Fourrey C."/>
            <person name="Henrissat B."/>
            <person name="Grigoriev I."/>
            <person name="Martin F."/>
            <person name="Perotto S."/>
        </authorList>
    </citation>
    <scope>NUCLEOTIDE SEQUENCE [LARGE SCALE GENOMIC DNA]</scope>
    <source>
        <strain evidence="8 9">UAMH 7357</strain>
    </source>
</reference>
<dbReference type="Proteomes" id="UP000235672">
    <property type="component" value="Unassembled WGS sequence"/>
</dbReference>
<keyword evidence="9" id="KW-1185">Reference proteome</keyword>
<dbReference type="EMBL" id="KZ613531">
    <property type="protein sequence ID" value="PMD13420.1"/>
    <property type="molecule type" value="Genomic_DNA"/>
</dbReference>
<evidence type="ECO:0000256" key="2">
    <source>
        <dbReference type="ARBA" id="ARBA00022692"/>
    </source>
</evidence>
<dbReference type="Pfam" id="PF20684">
    <property type="entry name" value="Fung_rhodopsin"/>
    <property type="match status" value="1"/>
</dbReference>
<feature type="transmembrane region" description="Helical" evidence="6">
    <location>
        <begin position="6"/>
        <end position="29"/>
    </location>
</feature>
<keyword evidence="2 6" id="KW-0812">Transmembrane</keyword>
<evidence type="ECO:0000256" key="5">
    <source>
        <dbReference type="ARBA" id="ARBA00038359"/>
    </source>
</evidence>
<gene>
    <name evidence="8" type="ORF">NA56DRAFT_637759</name>
</gene>
<dbReference type="PANTHER" id="PTHR33048">
    <property type="entry name" value="PTH11-LIKE INTEGRAL MEMBRANE PROTEIN (AFU_ORTHOLOGUE AFUA_5G11245)"/>
    <property type="match status" value="1"/>
</dbReference>
<evidence type="ECO:0000313" key="9">
    <source>
        <dbReference type="Proteomes" id="UP000235672"/>
    </source>
</evidence>
<feature type="transmembrane region" description="Helical" evidence="6">
    <location>
        <begin position="203"/>
        <end position="225"/>
    </location>
</feature>
<comment type="subcellular location">
    <subcellularLocation>
        <location evidence="1">Membrane</location>
        <topology evidence="1">Multi-pass membrane protein</topology>
    </subcellularLocation>
</comment>
<dbReference type="GO" id="GO:0016020">
    <property type="term" value="C:membrane"/>
    <property type="evidence" value="ECO:0007669"/>
    <property type="project" value="UniProtKB-SubCell"/>
</dbReference>
<feature type="transmembrane region" description="Helical" evidence="6">
    <location>
        <begin position="162"/>
        <end position="183"/>
    </location>
</feature>
<feature type="transmembrane region" description="Helical" evidence="6">
    <location>
        <begin position="119"/>
        <end position="142"/>
    </location>
</feature>